<organism evidence="1 2">
    <name type="scientific">Pleuronectes platessa</name>
    <name type="common">European plaice</name>
    <dbReference type="NCBI Taxonomy" id="8262"/>
    <lineage>
        <taxon>Eukaryota</taxon>
        <taxon>Metazoa</taxon>
        <taxon>Chordata</taxon>
        <taxon>Craniata</taxon>
        <taxon>Vertebrata</taxon>
        <taxon>Euteleostomi</taxon>
        <taxon>Actinopterygii</taxon>
        <taxon>Neopterygii</taxon>
        <taxon>Teleostei</taxon>
        <taxon>Neoteleostei</taxon>
        <taxon>Acanthomorphata</taxon>
        <taxon>Carangaria</taxon>
        <taxon>Pleuronectiformes</taxon>
        <taxon>Pleuronectoidei</taxon>
        <taxon>Pleuronectidae</taxon>
        <taxon>Pleuronectes</taxon>
    </lineage>
</organism>
<feature type="non-terminal residue" evidence="1">
    <location>
        <position position="195"/>
    </location>
</feature>
<sequence>MSREINTKLEMETEVCLCSSDQVTSLMEESEGVALKTEILLQEMQDLPSKAESLSEINTELELEYEKNQTPLDQVWSLADKLQNEQTLSHEQEDQFMDQVIEDNRGHVLKDEASLQELQGFPCKSESNSEIITEQSHQLEYDFLDELMDEYQAGGMKADILLQQLQDQLCQANRLSDHTTEMEIEPKDYQFLLEQ</sequence>
<evidence type="ECO:0000313" key="1">
    <source>
        <dbReference type="EMBL" id="CAB1441248.1"/>
    </source>
</evidence>
<comment type="caution">
    <text evidence="1">The sequence shown here is derived from an EMBL/GenBank/DDBJ whole genome shotgun (WGS) entry which is preliminary data.</text>
</comment>
<reference evidence="1" key="1">
    <citation type="submission" date="2020-03" db="EMBL/GenBank/DDBJ databases">
        <authorList>
            <person name="Weist P."/>
        </authorList>
    </citation>
    <scope>NUCLEOTIDE SEQUENCE</scope>
</reference>
<dbReference type="EMBL" id="CADEAL010002598">
    <property type="protein sequence ID" value="CAB1441248.1"/>
    <property type="molecule type" value="Genomic_DNA"/>
</dbReference>
<name>A0A9N7YXF9_PLEPL</name>
<protein>
    <submittedName>
        <fullName evidence="1">Uncharacterized protein</fullName>
    </submittedName>
</protein>
<evidence type="ECO:0000313" key="2">
    <source>
        <dbReference type="Proteomes" id="UP001153269"/>
    </source>
</evidence>
<gene>
    <name evidence="1" type="ORF">PLEPLA_LOCUS29030</name>
</gene>
<accession>A0A9N7YXF9</accession>
<dbReference type="AlphaFoldDB" id="A0A9N7YXF9"/>
<keyword evidence="2" id="KW-1185">Reference proteome</keyword>
<proteinExistence type="predicted"/>
<dbReference type="Proteomes" id="UP001153269">
    <property type="component" value="Unassembled WGS sequence"/>
</dbReference>